<organism evidence="1 2">
    <name type="scientific">Ilex paraguariensis</name>
    <name type="common">yerba mate</name>
    <dbReference type="NCBI Taxonomy" id="185542"/>
    <lineage>
        <taxon>Eukaryota</taxon>
        <taxon>Viridiplantae</taxon>
        <taxon>Streptophyta</taxon>
        <taxon>Embryophyta</taxon>
        <taxon>Tracheophyta</taxon>
        <taxon>Spermatophyta</taxon>
        <taxon>Magnoliopsida</taxon>
        <taxon>eudicotyledons</taxon>
        <taxon>Gunneridae</taxon>
        <taxon>Pentapetalae</taxon>
        <taxon>asterids</taxon>
        <taxon>campanulids</taxon>
        <taxon>Aquifoliales</taxon>
        <taxon>Aquifoliaceae</taxon>
        <taxon>Ilex</taxon>
    </lineage>
</organism>
<proteinExistence type="predicted"/>
<comment type="caution">
    <text evidence="1">The sequence shown here is derived from an EMBL/GenBank/DDBJ whole genome shotgun (WGS) entry which is preliminary data.</text>
</comment>
<evidence type="ECO:0000313" key="2">
    <source>
        <dbReference type="Proteomes" id="UP001642360"/>
    </source>
</evidence>
<sequence>MDMLVMEGEDFMGNVLKDDGGNKEVEFAETVVEGQQAQNLVGVQTGFPIVHEIVNLQENQKELDEVELLDQVEKYQEDSNERRRLLFFASLRKLDDPPSILANHCCPKHAKISALLLFLTQTG</sequence>
<dbReference type="Proteomes" id="UP001642360">
    <property type="component" value="Unassembled WGS sequence"/>
</dbReference>
<reference evidence="1 2" key="1">
    <citation type="submission" date="2024-02" db="EMBL/GenBank/DDBJ databases">
        <authorList>
            <person name="Vignale AGUSTIN F."/>
            <person name="Sosa J E."/>
            <person name="Modenutti C."/>
        </authorList>
    </citation>
    <scope>NUCLEOTIDE SEQUENCE [LARGE SCALE GENOMIC DNA]</scope>
</reference>
<accession>A0ABC8UW86</accession>
<dbReference type="AlphaFoldDB" id="A0ABC8UW86"/>
<protein>
    <submittedName>
        <fullName evidence="1">Uncharacterized protein</fullName>
    </submittedName>
</protein>
<name>A0ABC8UW86_9AQUA</name>
<gene>
    <name evidence="1" type="ORF">ILEXP_LOCUS55740</name>
</gene>
<keyword evidence="2" id="KW-1185">Reference proteome</keyword>
<evidence type="ECO:0000313" key="1">
    <source>
        <dbReference type="EMBL" id="CAK9185346.1"/>
    </source>
</evidence>
<dbReference type="EMBL" id="CAUOFW020009279">
    <property type="protein sequence ID" value="CAK9185346.1"/>
    <property type="molecule type" value="Genomic_DNA"/>
</dbReference>